<comment type="caution">
    <text evidence="2">The sequence shown here is derived from an EMBL/GenBank/DDBJ whole genome shotgun (WGS) entry which is preliminary data.</text>
</comment>
<evidence type="ECO:0000313" key="2">
    <source>
        <dbReference type="EMBL" id="GFO07591.1"/>
    </source>
</evidence>
<name>A0AAV4ALZ3_9GAST</name>
<dbReference type="Proteomes" id="UP000735302">
    <property type="component" value="Unassembled WGS sequence"/>
</dbReference>
<reference evidence="2 3" key="1">
    <citation type="journal article" date="2021" name="Elife">
        <title>Chloroplast acquisition without the gene transfer in kleptoplastic sea slugs, Plakobranchus ocellatus.</title>
        <authorList>
            <person name="Maeda T."/>
            <person name="Takahashi S."/>
            <person name="Yoshida T."/>
            <person name="Shimamura S."/>
            <person name="Takaki Y."/>
            <person name="Nagai Y."/>
            <person name="Toyoda A."/>
            <person name="Suzuki Y."/>
            <person name="Arimoto A."/>
            <person name="Ishii H."/>
            <person name="Satoh N."/>
            <person name="Nishiyama T."/>
            <person name="Hasebe M."/>
            <person name="Maruyama T."/>
            <person name="Minagawa J."/>
            <person name="Obokata J."/>
            <person name="Shigenobu S."/>
        </authorList>
    </citation>
    <scope>NUCLEOTIDE SEQUENCE [LARGE SCALE GENOMIC DNA]</scope>
</reference>
<feature type="repeat" description="TPR" evidence="1">
    <location>
        <begin position="322"/>
        <end position="355"/>
    </location>
</feature>
<evidence type="ECO:0000313" key="3">
    <source>
        <dbReference type="Proteomes" id="UP000735302"/>
    </source>
</evidence>
<feature type="repeat" description="TPR" evidence="1">
    <location>
        <begin position="634"/>
        <end position="667"/>
    </location>
</feature>
<dbReference type="InterPro" id="IPR019734">
    <property type="entry name" value="TPR_rpt"/>
</dbReference>
<dbReference type="GO" id="GO:0000127">
    <property type="term" value="C:transcription factor TFIIIC complex"/>
    <property type="evidence" value="ECO:0007669"/>
    <property type="project" value="TreeGrafter"/>
</dbReference>
<dbReference type="EMBL" id="BLXT01003901">
    <property type="protein sequence ID" value="GFO07591.1"/>
    <property type="molecule type" value="Genomic_DNA"/>
</dbReference>
<dbReference type="PROSITE" id="PS50005">
    <property type="entry name" value="TPR"/>
    <property type="match status" value="2"/>
</dbReference>
<evidence type="ECO:0000256" key="1">
    <source>
        <dbReference type="PROSITE-ProRule" id="PRU00339"/>
    </source>
</evidence>
<dbReference type="GO" id="GO:0006383">
    <property type="term" value="P:transcription by RNA polymerase III"/>
    <property type="evidence" value="ECO:0007669"/>
    <property type="project" value="InterPro"/>
</dbReference>
<dbReference type="Gene3D" id="1.25.40.10">
    <property type="entry name" value="Tetratricopeptide repeat domain"/>
    <property type="match status" value="3"/>
</dbReference>
<dbReference type="SMART" id="SM00028">
    <property type="entry name" value="TPR"/>
    <property type="match status" value="5"/>
</dbReference>
<dbReference type="InterPro" id="IPR011990">
    <property type="entry name" value="TPR-like_helical_dom_sf"/>
</dbReference>
<keyword evidence="1" id="KW-0802">TPR repeat</keyword>
<dbReference type="Pfam" id="PF14559">
    <property type="entry name" value="TPR_19"/>
    <property type="match status" value="1"/>
</dbReference>
<dbReference type="SUPFAM" id="SSF48452">
    <property type="entry name" value="TPR-like"/>
    <property type="match status" value="3"/>
</dbReference>
<dbReference type="Pfam" id="PF13432">
    <property type="entry name" value="TPR_16"/>
    <property type="match status" value="1"/>
</dbReference>
<dbReference type="AlphaFoldDB" id="A0AAV4ALZ3"/>
<organism evidence="2 3">
    <name type="scientific">Plakobranchus ocellatus</name>
    <dbReference type="NCBI Taxonomy" id="259542"/>
    <lineage>
        <taxon>Eukaryota</taxon>
        <taxon>Metazoa</taxon>
        <taxon>Spiralia</taxon>
        <taxon>Lophotrochozoa</taxon>
        <taxon>Mollusca</taxon>
        <taxon>Gastropoda</taxon>
        <taxon>Heterobranchia</taxon>
        <taxon>Euthyneura</taxon>
        <taxon>Panpulmonata</taxon>
        <taxon>Sacoglossa</taxon>
        <taxon>Placobranchoidea</taxon>
        <taxon>Plakobranchidae</taxon>
        <taxon>Plakobranchus</taxon>
    </lineage>
</organism>
<protein>
    <submittedName>
        <fullName evidence="2">General transcription factor 3c polypeptide 3</fullName>
    </submittedName>
</protein>
<keyword evidence="3" id="KW-1185">Reference proteome</keyword>
<dbReference type="InterPro" id="IPR039340">
    <property type="entry name" value="Tfc4/TFIIIC-102/Sfc4"/>
</dbReference>
<dbReference type="PANTHER" id="PTHR23082">
    <property type="entry name" value="TRANSCRIPTION INITIATION FACTOR IIIC TFIIIC , POLYPEPTIDE 3-RELATED"/>
    <property type="match status" value="1"/>
</dbReference>
<proteinExistence type="predicted"/>
<accession>A0AAV4ALZ3</accession>
<sequence>MAGTNGKAMLLRAQGKTDEAVELFYEVIKHAPKAAAPYEALGSIHEENGNMRQAIKFYMVAANLRGRCATEWLDIVDMCLKLNDDKLAMTCFVKGLKAATTNEAKLRILAKRSTFYLERDNQMKSLQTREQMLPFLDKDNASNTLAFARDLVHDYLEVKEINGAISTLQFLTREYANDIDSEDIHSLVELFIDQKNYIKGLETIITHCGVTAEFSSGTPSPQDLSSVLQSFAGKEITLESVNFPAEMPIDLRSKLLQCLVRMKVLSNLDVLQVLTDSIVSMDADDYGDVHYDVAETMVVCDYHDTALPILEGLVQSEKYNEAAVWLTLGQCRNALGDLRAAIEAYQRVVDMAPGHHEARVTLSSLLQQMGENEVALQVLSRESEEGSEQGDQELLLHKCQLLHSQSKAKEFISAALCLLSLNLPSQFNPDMVRSMMTMRNIKSRKTALVGSFINAESQSVSSHYEHTFFKGMSQADKIKFQINFWDIFMKLCRTLKEQGMHDKLIETAALGVSCPIFHLDTNASKNVEFLCLKAGPVNDNVYHLARNLTQQNPDSIPLTILNGNERLISGTYNQAIAEYMAVFKKLPDNDMVLLCSALCLLHIACNSRVGRKNALIIQISGLLNAYREMRGECQETYYNIGRAWNQLNIQFAAVHYYKKALEFPPAIKDEEVANRVRINCFQAFVKTSLQ</sequence>
<dbReference type="PANTHER" id="PTHR23082:SF0">
    <property type="entry name" value="GENERAL TRANSCRIPTION FACTOR 3C POLYPEPTIDE 3"/>
    <property type="match status" value="1"/>
</dbReference>
<gene>
    <name evidence="2" type="ORF">PoB_003409600</name>
</gene>